<reference evidence="1 2" key="1">
    <citation type="journal article" date="2012" name="Genome Biol.">
        <title>Sequencing three crocodilian genomes to illuminate the evolution of archosaurs and amniotes.</title>
        <authorList>
            <person name="St John J.A."/>
            <person name="Braun E.L."/>
            <person name="Isberg S.R."/>
            <person name="Miles L.G."/>
            <person name="Chong A.Y."/>
            <person name="Gongora J."/>
            <person name="Dalzell P."/>
            <person name="Moran C."/>
            <person name="Bed'hom B."/>
            <person name="Abzhanov A."/>
            <person name="Burgess S.C."/>
            <person name="Cooksey A.M."/>
            <person name="Castoe T.A."/>
            <person name="Crawford N.G."/>
            <person name="Densmore L.D."/>
            <person name="Drew J.C."/>
            <person name="Edwards S.V."/>
            <person name="Faircloth B.C."/>
            <person name="Fujita M.K."/>
            <person name="Greenwold M.J."/>
            <person name="Hoffmann F.G."/>
            <person name="Howard J.M."/>
            <person name="Iguchi T."/>
            <person name="Janes D.E."/>
            <person name="Khan S.Y."/>
            <person name="Kohno S."/>
            <person name="de Koning A.J."/>
            <person name="Lance S.L."/>
            <person name="McCarthy F.M."/>
            <person name="McCormack J.E."/>
            <person name="Merchant M.E."/>
            <person name="Peterson D.G."/>
            <person name="Pollock D.D."/>
            <person name="Pourmand N."/>
            <person name="Raney B.J."/>
            <person name="Roessler K.A."/>
            <person name="Sanford J.R."/>
            <person name="Sawyer R.H."/>
            <person name="Schmidt C.J."/>
            <person name="Triplett E.W."/>
            <person name="Tuberville T.D."/>
            <person name="Venegas-Anaya M."/>
            <person name="Howard J.T."/>
            <person name="Jarvis E.D."/>
            <person name="Guillette L.J.Jr."/>
            <person name="Glenn T.C."/>
            <person name="Green R.E."/>
            <person name="Ray D.A."/>
        </authorList>
    </citation>
    <scope>NUCLEOTIDE SEQUENCE [LARGE SCALE GENOMIC DNA]</scope>
    <source>
        <strain evidence="1">KSC_2009_1</strain>
    </source>
</reference>
<protein>
    <submittedName>
        <fullName evidence="1">Uncharacterized protein</fullName>
    </submittedName>
</protein>
<gene>
    <name evidence="1" type="ORF">Y1Q_0008482</name>
</gene>
<evidence type="ECO:0000313" key="1">
    <source>
        <dbReference type="EMBL" id="KYO18354.1"/>
    </source>
</evidence>
<keyword evidence="2" id="KW-1185">Reference proteome</keyword>
<comment type="caution">
    <text evidence="1">The sequence shown here is derived from an EMBL/GenBank/DDBJ whole genome shotgun (WGS) entry which is preliminary data.</text>
</comment>
<dbReference type="Proteomes" id="UP000050525">
    <property type="component" value="Unassembled WGS sequence"/>
</dbReference>
<organism evidence="1 2">
    <name type="scientific">Alligator mississippiensis</name>
    <name type="common">American alligator</name>
    <dbReference type="NCBI Taxonomy" id="8496"/>
    <lineage>
        <taxon>Eukaryota</taxon>
        <taxon>Metazoa</taxon>
        <taxon>Chordata</taxon>
        <taxon>Craniata</taxon>
        <taxon>Vertebrata</taxon>
        <taxon>Euteleostomi</taxon>
        <taxon>Archelosauria</taxon>
        <taxon>Archosauria</taxon>
        <taxon>Crocodylia</taxon>
        <taxon>Alligatoridae</taxon>
        <taxon>Alligatorinae</taxon>
        <taxon>Alligator</taxon>
    </lineage>
</organism>
<dbReference type="AlphaFoldDB" id="A0A151M1G0"/>
<evidence type="ECO:0000313" key="2">
    <source>
        <dbReference type="Proteomes" id="UP000050525"/>
    </source>
</evidence>
<accession>A0A151M1G0</accession>
<dbReference type="EMBL" id="AKHW03006817">
    <property type="protein sequence ID" value="KYO18354.1"/>
    <property type="molecule type" value="Genomic_DNA"/>
</dbReference>
<sequence>MDQTSTLHPSPFNQQLKPRCQRYYCMQQPVWNLKEETQVLGGQRVEETPTGSVGPAAGMYCQVHCQPWLGPYGCNGSCSAGPRIRLSCWTG</sequence>
<proteinExistence type="predicted"/>
<name>A0A151M1G0_ALLMI</name>